<dbReference type="PROSITE" id="PS00675">
    <property type="entry name" value="SIGMA54_INTERACT_1"/>
    <property type="match status" value="1"/>
</dbReference>
<accession>A0A1W2AWA8</accession>
<dbReference type="Gene3D" id="1.10.8.60">
    <property type="match status" value="1"/>
</dbReference>
<gene>
    <name evidence="9" type="ORF">SAMN02746065_106102</name>
</gene>
<evidence type="ECO:0000313" key="10">
    <source>
        <dbReference type="Proteomes" id="UP000192418"/>
    </source>
</evidence>
<dbReference type="Gene3D" id="3.30.450.20">
    <property type="entry name" value="PAS domain"/>
    <property type="match status" value="1"/>
</dbReference>
<dbReference type="PROSITE" id="PS00688">
    <property type="entry name" value="SIGMA54_INTERACT_3"/>
    <property type="match status" value="1"/>
</dbReference>
<dbReference type="InterPro" id="IPR027417">
    <property type="entry name" value="P-loop_NTPase"/>
</dbReference>
<dbReference type="EMBL" id="FWXY01000006">
    <property type="protein sequence ID" value="SMC64731.1"/>
    <property type="molecule type" value="Genomic_DNA"/>
</dbReference>
<dbReference type="RefSeq" id="WP_139795748.1">
    <property type="nucleotide sequence ID" value="NZ_FWXY01000006.1"/>
</dbReference>
<dbReference type="SUPFAM" id="SSF52540">
    <property type="entry name" value="P-loop containing nucleoside triphosphate hydrolases"/>
    <property type="match status" value="1"/>
</dbReference>
<dbReference type="PANTHER" id="PTHR32071:SF74">
    <property type="entry name" value="TRANSCRIPTIONAL ACTIVATOR ROCR"/>
    <property type="match status" value="1"/>
</dbReference>
<feature type="domain" description="PAS" evidence="8">
    <location>
        <begin position="16"/>
        <end position="74"/>
    </location>
</feature>
<sequence>MAATTPFFIEKALEFTGMDFLTTLSQLDEGVLIVDVNGTIIFYNRLHGIIDGISPQQVLGKKITEVYNLSSEESLTLRCLKNGRPILQEYIIYKPRKGVVVNSINSVYPIKKNEKIVACISFLKDYKILKTLISPEETASQQNAVKKTRHYTFNHIKGAAQKLLMAVTTAKKSSNSPSPIMLYGETGTGKEMFAQSIHHSSHRSDNPYVAINCASIPDNLFESILFGTRKGSFTGAMDQKGLFEQASGGTLFLDEIDSMPPALQTKMLRALQEKKIRRVGDLEEIPVNIKVISSTSTSPRHFLKNESQFRKDLFYRLAVVLIEIPPLRKREQDISRLTQHFLKNFNSSMKRRVHSVSREVMALFYNYNWPGNVRELEHVIEGAMNIVENDSIIDIYHIAPYFKNMCPLFLASQRQPTPVSLSCAEKKEGNGEPNISLEDTKSPENNNNEKKMMEQLLMECNGKVTVAAKKMGISRQLFHYRMKKHGLVRQTIVKQCEKQALEQALDACRGNLTQTAKKLGISLQLLNYKMKNFL</sequence>
<dbReference type="InterPro" id="IPR025662">
    <property type="entry name" value="Sigma_54_int_dom_ATP-bd_1"/>
</dbReference>
<dbReference type="Gene3D" id="1.10.10.60">
    <property type="entry name" value="Homeodomain-like"/>
    <property type="match status" value="2"/>
</dbReference>
<dbReference type="InterPro" id="IPR009057">
    <property type="entry name" value="Homeodomain-like_sf"/>
</dbReference>
<dbReference type="Proteomes" id="UP000192418">
    <property type="component" value="Unassembled WGS sequence"/>
</dbReference>
<organism evidence="9 10">
    <name type="scientific">Desulfocicer vacuolatum DSM 3385</name>
    <dbReference type="NCBI Taxonomy" id="1121400"/>
    <lineage>
        <taxon>Bacteria</taxon>
        <taxon>Pseudomonadati</taxon>
        <taxon>Thermodesulfobacteriota</taxon>
        <taxon>Desulfobacteria</taxon>
        <taxon>Desulfobacterales</taxon>
        <taxon>Desulfobacteraceae</taxon>
        <taxon>Desulfocicer</taxon>
    </lineage>
</organism>
<keyword evidence="1" id="KW-0547">Nucleotide-binding</keyword>
<feature type="domain" description="Sigma-54 factor interaction" evidence="7">
    <location>
        <begin position="156"/>
        <end position="385"/>
    </location>
</feature>
<evidence type="ECO:0000259" key="7">
    <source>
        <dbReference type="PROSITE" id="PS50045"/>
    </source>
</evidence>
<dbReference type="PROSITE" id="PS50045">
    <property type="entry name" value="SIGMA54_INTERACT_4"/>
    <property type="match status" value="1"/>
</dbReference>
<dbReference type="PRINTS" id="PR01590">
    <property type="entry name" value="HTHFIS"/>
</dbReference>
<dbReference type="InterPro" id="IPR025944">
    <property type="entry name" value="Sigma_54_int_dom_CS"/>
</dbReference>
<dbReference type="SMART" id="SM00382">
    <property type="entry name" value="AAA"/>
    <property type="match status" value="1"/>
</dbReference>
<evidence type="ECO:0000256" key="1">
    <source>
        <dbReference type="ARBA" id="ARBA00022741"/>
    </source>
</evidence>
<dbReference type="GO" id="GO:0005524">
    <property type="term" value="F:ATP binding"/>
    <property type="evidence" value="ECO:0007669"/>
    <property type="project" value="UniProtKB-KW"/>
</dbReference>
<proteinExistence type="predicted"/>
<keyword evidence="2" id="KW-0067">ATP-binding</keyword>
<dbReference type="CDD" id="cd00130">
    <property type="entry name" value="PAS"/>
    <property type="match status" value="1"/>
</dbReference>
<dbReference type="InterPro" id="IPR035965">
    <property type="entry name" value="PAS-like_dom_sf"/>
</dbReference>
<dbReference type="Pfam" id="PF02954">
    <property type="entry name" value="HTH_8"/>
    <property type="match status" value="2"/>
</dbReference>
<dbReference type="FunFam" id="3.40.50.300:FF:000006">
    <property type="entry name" value="DNA-binding transcriptional regulator NtrC"/>
    <property type="match status" value="1"/>
</dbReference>
<name>A0A1W2AWA8_9BACT</name>
<dbReference type="Pfam" id="PF25601">
    <property type="entry name" value="AAA_lid_14"/>
    <property type="match status" value="1"/>
</dbReference>
<dbReference type="InterPro" id="IPR002078">
    <property type="entry name" value="Sigma_54_int"/>
</dbReference>
<dbReference type="PROSITE" id="PS00676">
    <property type="entry name" value="SIGMA54_INTERACT_2"/>
    <property type="match status" value="1"/>
</dbReference>
<dbReference type="PANTHER" id="PTHR32071">
    <property type="entry name" value="TRANSCRIPTIONAL REGULATORY PROTEIN"/>
    <property type="match status" value="1"/>
</dbReference>
<keyword evidence="10" id="KW-1185">Reference proteome</keyword>
<dbReference type="SUPFAM" id="SSF55785">
    <property type="entry name" value="PYP-like sensor domain (PAS domain)"/>
    <property type="match status" value="1"/>
</dbReference>
<dbReference type="AlphaFoldDB" id="A0A1W2AWA8"/>
<dbReference type="InterPro" id="IPR025943">
    <property type="entry name" value="Sigma_54_int_dom_ATP-bd_2"/>
</dbReference>
<dbReference type="InterPro" id="IPR002197">
    <property type="entry name" value="HTH_Fis"/>
</dbReference>
<protein>
    <submittedName>
        <fullName evidence="9">Arginine utilization regulatory protein</fullName>
    </submittedName>
</protein>
<evidence type="ECO:0000256" key="4">
    <source>
        <dbReference type="ARBA" id="ARBA00023125"/>
    </source>
</evidence>
<dbReference type="PROSITE" id="PS50112">
    <property type="entry name" value="PAS"/>
    <property type="match status" value="1"/>
</dbReference>
<dbReference type="Gene3D" id="3.40.50.300">
    <property type="entry name" value="P-loop containing nucleotide triphosphate hydrolases"/>
    <property type="match status" value="1"/>
</dbReference>
<evidence type="ECO:0000313" key="9">
    <source>
        <dbReference type="EMBL" id="SMC64731.1"/>
    </source>
</evidence>
<dbReference type="InterPro" id="IPR058031">
    <property type="entry name" value="AAA_lid_NorR"/>
</dbReference>
<dbReference type="SUPFAM" id="SSF46689">
    <property type="entry name" value="Homeodomain-like"/>
    <property type="match status" value="2"/>
</dbReference>
<dbReference type="STRING" id="1121400.SAMN02746065_106102"/>
<dbReference type="InterPro" id="IPR003593">
    <property type="entry name" value="AAA+_ATPase"/>
</dbReference>
<feature type="region of interest" description="Disordered" evidence="6">
    <location>
        <begin position="421"/>
        <end position="447"/>
    </location>
</feature>
<dbReference type="GO" id="GO:0043565">
    <property type="term" value="F:sequence-specific DNA binding"/>
    <property type="evidence" value="ECO:0007669"/>
    <property type="project" value="InterPro"/>
</dbReference>
<evidence type="ECO:0000256" key="5">
    <source>
        <dbReference type="ARBA" id="ARBA00023163"/>
    </source>
</evidence>
<evidence type="ECO:0000256" key="6">
    <source>
        <dbReference type="SAM" id="MobiDB-lite"/>
    </source>
</evidence>
<feature type="compositionally biased region" description="Basic and acidic residues" evidence="6">
    <location>
        <begin position="438"/>
        <end position="447"/>
    </location>
</feature>
<evidence type="ECO:0000256" key="3">
    <source>
        <dbReference type="ARBA" id="ARBA00023015"/>
    </source>
</evidence>
<dbReference type="Pfam" id="PF13426">
    <property type="entry name" value="PAS_9"/>
    <property type="match status" value="1"/>
</dbReference>
<evidence type="ECO:0000256" key="2">
    <source>
        <dbReference type="ARBA" id="ARBA00022840"/>
    </source>
</evidence>
<dbReference type="GO" id="GO:0006355">
    <property type="term" value="P:regulation of DNA-templated transcription"/>
    <property type="evidence" value="ECO:0007669"/>
    <property type="project" value="InterPro"/>
</dbReference>
<keyword evidence="4" id="KW-0238">DNA-binding</keyword>
<dbReference type="InterPro" id="IPR000014">
    <property type="entry name" value="PAS"/>
</dbReference>
<reference evidence="9 10" key="1">
    <citation type="submission" date="2017-04" db="EMBL/GenBank/DDBJ databases">
        <authorList>
            <person name="Afonso C.L."/>
            <person name="Miller P.J."/>
            <person name="Scott M.A."/>
            <person name="Spackman E."/>
            <person name="Goraichik I."/>
            <person name="Dimitrov K.M."/>
            <person name="Suarez D.L."/>
            <person name="Swayne D.E."/>
        </authorList>
    </citation>
    <scope>NUCLEOTIDE SEQUENCE [LARGE SCALE GENOMIC DNA]</scope>
    <source>
        <strain evidence="9 10">DSM 3385</strain>
    </source>
</reference>
<dbReference type="OrthoDB" id="9804019at2"/>
<keyword evidence="3" id="KW-0805">Transcription regulation</keyword>
<dbReference type="CDD" id="cd00009">
    <property type="entry name" value="AAA"/>
    <property type="match status" value="1"/>
</dbReference>
<evidence type="ECO:0000259" key="8">
    <source>
        <dbReference type="PROSITE" id="PS50112"/>
    </source>
</evidence>
<dbReference type="Pfam" id="PF00158">
    <property type="entry name" value="Sigma54_activat"/>
    <property type="match status" value="1"/>
</dbReference>
<keyword evidence="5" id="KW-0804">Transcription</keyword>